<name>A0AC34Q5E2_9BILA</name>
<organism evidence="1 2">
    <name type="scientific">Panagrolaimus sp. JU765</name>
    <dbReference type="NCBI Taxonomy" id="591449"/>
    <lineage>
        <taxon>Eukaryota</taxon>
        <taxon>Metazoa</taxon>
        <taxon>Ecdysozoa</taxon>
        <taxon>Nematoda</taxon>
        <taxon>Chromadorea</taxon>
        <taxon>Rhabditida</taxon>
        <taxon>Tylenchina</taxon>
        <taxon>Panagrolaimomorpha</taxon>
        <taxon>Panagrolaimoidea</taxon>
        <taxon>Panagrolaimidae</taxon>
        <taxon>Panagrolaimus</taxon>
    </lineage>
</organism>
<reference evidence="2" key="1">
    <citation type="submission" date="2022-11" db="UniProtKB">
        <authorList>
            <consortium name="WormBaseParasite"/>
        </authorList>
    </citation>
    <scope>IDENTIFICATION</scope>
</reference>
<evidence type="ECO:0000313" key="2">
    <source>
        <dbReference type="WBParaSite" id="JU765_v2.g1314.t1"/>
    </source>
</evidence>
<dbReference type="WBParaSite" id="JU765_v2.g1314.t1">
    <property type="protein sequence ID" value="JU765_v2.g1314.t1"/>
    <property type="gene ID" value="JU765_v2.g1314"/>
</dbReference>
<proteinExistence type="predicted"/>
<accession>A0AC34Q5E2</accession>
<sequence>MKQFFNDDWTNGLVLMIADKREISDARDELAVPMDTPIELFGEEGFEDIDPFIPIETQLYTENEAKTVHGYYKDKNWLTSENSRSEAGLKQFYYLSAFNPYYFERLCAFN</sequence>
<evidence type="ECO:0000313" key="1">
    <source>
        <dbReference type="Proteomes" id="UP000887576"/>
    </source>
</evidence>
<dbReference type="Proteomes" id="UP000887576">
    <property type="component" value="Unplaced"/>
</dbReference>
<protein>
    <submittedName>
        <fullName evidence="2">Small ribosomal subunit protein mS29</fullName>
    </submittedName>
</protein>